<proteinExistence type="inferred from homology"/>
<comment type="similarity">
    <text evidence="1">In the C-terminal section; belongs to the transposase 35 family.</text>
</comment>
<comment type="caution">
    <text evidence="7">The sequence shown here is derived from an EMBL/GenBank/DDBJ whole genome shotgun (WGS) entry which is preliminary data.</text>
</comment>
<dbReference type="GO" id="GO:0006310">
    <property type="term" value="P:DNA recombination"/>
    <property type="evidence" value="ECO:0007669"/>
    <property type="project" value="UniProtKB-KW"/>
</dbReference>
<gene>
    <name evidence="7" type="ORF">BJP37_27155</name>
</gene>
<dbReference type="InterPro" id="IPR001959">
    <property type="entry name" value="Transposase"/>
</dbReference>
<keyword evidence="4" id="KW-0233">DNA recombination</keyword>
<feature type="domain" description="Probable transposase IS891/IS1136/IS1341" evidence="5">
    <location>
        <begin position="132"/>
        <end position="236"/>
    </location>
</feature>
<organism evidence="7 8">
    <name type="scientific">Moorena bouillonii PNG</name>
    <dbReference type="NCBI Taxonomy" id="568701"/>
    <lineage>
        <taxon>Bacteria</taxon>
        <taxon>Bacillati</taxon>
        <taxon>Cyanobacteriota</taxon>
        <taxon>Cyanophyceae</taxon>
        <taxon>Coleofasciculales</taxon>
        <taxon>Coleofasciculaceae</taxon>
        <taxon>Moorena</taxon>
    </lineage>
</organism>
<dbReference type="GO" id="GO:0003677">
    <property type="term" value="F:DNA binding"/>
    <property type="evidence" value="ECO:0007669"/>
    <property type="project" value="UniProtKB-KW"/>
</dbReference>
<dbReference type="NCBIfam" id="NF040570">
    <property type="entry name" value="guided_TnpB"/>
    <property type="match status" value="1"/>
</dbReference>
<evidence type="ECO:0000256" key="3">
    <source>
        <dbReference type="ARBA" id="ARBA00023125"/>
    </source>
</evidence>
<reference evidence="7 8" key="1">
    <citation type="submission" date="2016-10" db="EMBL/GenBank/DDBJ databases">
        <title>Comparative genomics uncovers the prolific and rare metabolic potential of the cyanobacterial genus Moorea.</title>
        <authorList>
            <person name="Leao T."/>
            <person name="Castelao G."/>
            <person name="Korobeynikov A."/>
            <person name="Monroe E.A."/>
            <person name="Podell S."/>
            <person name="Glukhov E."/>
            <person name="Allen E."/>
            <person name="Gerwick W.H."/>
            <person name="Gerwick L."/>
        </authorList>
    </citation>
    <scope>NUCLEOTIDE SEQUENCE [LARGE SCALE GENOMIC DNA]</scope>
    <source>
        <strain evidence="7 8">PNG5-198</strain>
    </source>
</reference>
<dbReference type="GO" id="GO:0032196">
    <property type="term" value="P:transposition"/>
    <property type="evidence" value="ECO:0007669"/>
    <property type="project" value="UniProtKB-KW"/>
</dbReference>
<dbReference type="Proteomes" id="UP000186657">
    <property type="component" value="Unassembled WGS sequence"/>
</dbReference>
<sequence length="360" mass="41725">MSPDIPFPGYRSQKRQLTQWKKTETDLKEVHSQVTQDVVKRLHNSWESFRQRGRGFPRFKKYGRYQSFLFPQFPANPLKGNKIKLPKMGLVDINLHREIPDGFKIKGVRVVSRCRGTKWFVVITIQADVSVPDPPSFGRAIGIDVGLIDFLATSDGLKIPRQKFFVDLQRELKLLQRRESRKQKRSKNWEKVQIKIARLHHKINNTRQDWQLKVAHTLCDQADSIFVEDIDYRVMAKGFLGKHSLDASFGQFRELLKWVCWKRGKFFATVDHRGTSKQCPNCGAEWDNNLSIRWHTCKECSYSNNRDVASAEVIRNRGIQKYPRTIGERKPPAESVLSGILNLDKCYAGTLNCEVKKPAL</sequence>
<evidence type="ECO:0000256" key="4">
    <source>
        <dbReference type="ARBA" id="ARBA00023172"/>
    </source>
</evidence>
<evidence type="ECO:0000313" key="7">
    <source>
        <dbReference type="EMBL" id="OLT62148.1"/>
    </source>
</evidence>
<dbReference type="EMBL" id="MKZS01000001">
    <property type="protein sequence ID" value="OLT62148.1"/>
    <property type="molecule type" value="Genomic_DNA"/>
</dbReference>
<evidence type="ECO:0000256" key="1">
    <source>
        <dbReference type="ARBA" id="ARBA00008761"/>
    </source>
</evidence>
<keyword evidence="2" id="KW-0815">Transposition</keyword>
<name>A0A1U7N866_9CYAN</name>
<evidence type="ECO:0000259" key="5">
    <source>
        <dbReference type="Pfam" id="PF01385"/>
    </source>
</evidence>
<dbReference type="AlphaFoldDB" id="A0A1U7N866"/>
<dbReference type="Pfam" id="PF07282">
    <property type="entry name" value="Cas12f1-like_TNB"/>
    <property type="match status" value="1"/>
</dbReference>
<dbReference type="Pfam" id="PF01385">
    <property type="entry name" value="OrfB_IS605"/>
    <property type="match status" value="1"/>
</dbReference>
<keyword evidence="3" id="KW-0238">DNA-binding</keyword>
<feature type="domain" description="Cas12f1-like TNB" evidence="6">
    <location>
        <begin position="249"/>
        <end position="314"/>
    </location>
</feature>
<dbReference type="InterPro" id="IPR010095">
    <property type="entry name" value="Cas12f1-like_TNB"/>
</dbReference>
<protein>
    <submittedName>
        <fullName evidence="7">Transposase</fullName>
    </submittedName>
</protein>
<accession>A0A1U7N866</accession>
<evidence type="ECO:0000313" key="8">
    <source>
        <dbReference type="Proteomes" id="UP000186657"/>
    </source>
</evidence>
<keyword evidence="8" id="KW-1185">Reference proteome</keyword>
<evidence type="ECO:0000256" key="2">
    <source>
        <dbReference type="ARBA" id="ARBA00022578"/>
    </source>
</evidence>
<evidence type="ECO:0000259" key="6">
    <source>
        <dbReference type="Pfam" id="PF07282"/>
    </source>
</evidence>